<feature type="domain" description="OmpR/PhoB-type" evidence="4">
    <location>
        <begin position="6"/>
        <end position="104"/>
    </location>
</feature>
<protein>
    <submittedName>
        <fullName evidence="5">Transcriptional regulator</fullName>
    </submittedName>
</protein>
<feature type="transmembrane region" description="Helical" evidence="3">
    <location>
        <begin position="121"/>
        <end position="141"/>
    </location>
</feature>
<dbReference type="Proteomes" id="UP000017548">
    <property type="component" value="Unassembled WGS sequence"/>
</dbReference>
<keyword evidence="3" id="KW-0812">Transmembrane</keyword>
<comment type="caution">
    <text evidence="5">The sequence shown here is derived from an EMBL/GenBank/DDBJ whole genome shotgun (WGS) entry which is preliminary data.</text>
</comment>
<reference evidence="5 6" key="1">
    <citation type="journal article" date="2013" name="Genome Announc.">
        <title>Draft Genome Sequence of Shewanella decolorationis S12, a Dye-Degrading Bacterium Isolated from a Wastewater Treatment Plant.</title>
        <authorList>
            <person name="Xu M."/>
            <person name="Fang Y."/>
            <person name="Liu J."/>
            <person name="Chen X."/>
            <person name="Sun G."/>
            <person name="Guo J."/>
            <person name="Hua Z."/>
            <person name="Tu Q."/>
            <person name="Wu L."/>
            <person name="Zhou J."/>
            <person name="Liu X."/>
        </authorList>
    </citation>
    <scope>NUCLEOTIDE SEQUENCE [LARGE SCALE GENOMIC DNA]</scope>
    <source>
        <strain evidence="5 6">S12</strain>
    </source>
</reference>
<evidence type="ECO:0000313" key="6">
    <source>
        <dbReference type="Proteomes" id="UP000017548"/>
    </source>
</evidence>
<evidence type="ECO:0000313" key="5">
    <source>
        <dbReference type="EMBL" id="ESE41826.1"/>
    </source>
</evidence>
<dbReference type="EMBL" id="AXZL01000059">
    <property type="protein sequence ID" value="ESE41826.1"/>
    <property type="molecule type" value="Genomic_DNA"/>
</dbReference>
<dbReference type="Pfam" id="PF00486">
    <property type="entry name" value="Trans_reg_C"/>
    <property type="match status" value="1"/>
</dbReference>
<gene>
    <name evidence="5" type="ORF">SHD_1536</name>
</gene>
<dbReference type="SUPFAM" id="SSF46894">
    <property type="entry name" value="C-terminal effector domain of the bipartite response regulators"/>
    <property type="match status" value="1"/>
</dbReference>
<dbReference type="Gene3D" id="1.10.10.10">
    <property type="entry name" value="Winged helix-like DNA-binding domain superfamily/Winged helix DNA-binding domain"/>
    <property type="match status" value="1"/>
</dbReference>
<dbReference type="PROSITE" id="PS51755">
    <property type="entry name" value="OMPR_PHOB"/>
    <property type="match status" value="1"/>
</dbReference>
<keyword evidence="3" id="KW-1133">Transmembrane helix</keyword>
<dbReference type="InterPro" id="IPR001867">
    <property type="entry name" value="OmpR/PhoB-type_DNA-bd"/>
</dbReference>
<accession>A0ABN0PP65</accession>
<keyword evidence="6" id="KW-1185">Reference proteome</keyword>
<keyword evidence="1 2" id="KW-0238">DNA-binding</keyword>
<sequence length="255" mass="29100">MIYGLEFFMQVGSCWFDRERGLLVEQARNESWHLPRAELQVLSLLVEHQGKLVSKHELKTGDGEHPPLTDTSLARAVFMIRSFLGPQYEGLIETVKGQGYLLHSTQGQRLKSFHYHRLQSLPWWSALLVFGFMLAISGFYLSRIDHSVPTEPLLSTELPLASGQHIRLHLYANSKTNNTLLFELGDRLGQGLSRCGQSDWSEVYSSLSHDKQVLNITLRGHKLGQSVIRNLKISDFRRPKTFIDENWLQEIGICG</sequence>
<proteinExistence type="predicted"/>
<evidence type="ECO:0000256" key="2">
    <source>
        <dbReference type="PROSITE-ProRule" id="PRU01091"/>
    </source>
</evidence>
<evidence type="ECO:0000259" key="4">
    <source>
        <dbReference type="PROSITE" id="PS51755"/>
    </source>
</evidence>
<name>A0ABN0PP65_9GAMM</name>
<organism evidence="5 6">
    <name type="scientific">Shewanella decolorationis S12</name>
    <dbReference type="NCBI Taxonomy" id="1353536"/>
    <lineage>
        <taxon>Bacteria</taxon>
        <taxon>Pseudomonadati</taxon>
        <taxon>Pseudomonadota</taxon>
        <taxon>Gammaproteobacteria</taxon>
        <taxon>Alteromonadales</taxon>
        <taxon>Shewanellaceae</taxon>
        <taxon>Shewanella</taxon>
    </lineage>
</organism>
<feature type="DNA-binding region" description="OmpR/PhoB-type" evidence="2">
    <location>
        <begin position="6"/>
        <end position="104"/>
    </location>
</feature>
<keyword evidence="3" id="KW-0472">Membrane</keyword>
<evidence type="ECO:0000256" key="1">
    <source>
        <dbReference type="ARBA" id="ARBA00023125"/>
    </source>
</evidence>
<dbReference type="InterPro" id="IPR036388">
    <property type="entry name" value="WH-like_DNA-bd_sf"/>
</dbReference>
<dbReference type="SMART" id="SM00862">
    <property type="entry name" value="Trans_reg_C"/>
    <property type="match status" value="1"/>
</dbReference>
<dbReference type="InterPro" id="IPR016032">
    <property type="entry name" value="Sig_transdc_resp-reg_C-effctor"/>
</dbReference>
<evidence type="ECO:0000256" key="3">
    <source>
        <dbReference type="SAM" id="Phobius"/>
    </source>
</evidence>